<dbReference type="EMBL" id="JBHUIY010000018">
    <property type="protein sequence ID" value="MFD2234236.1"/>
    <property type="molecule type" value="Genomic_DNA"/>
</dbReference>
<dbReference type="PROSITE" id="PS51832">
    <property type="entry name" value="HD_GYP"/>
    <property type="match status" value="1"/>
</dbReference>
<feature type="region of interest" description="Disordered" evidence="1">
    <location>
        <begin position="175"/>
        <end position="194"/>
    </location>
</feature>
<dbReference type="InterPro" id="IPR003607">
    <property type="entry name" value="HD/PDEase_dom"/>
</dbReference>
<dbReference type="InterPro" id="IPR003660">
    <property type="entry name" value="HAMP_dom"/>
</dbReference>
<dbReference type="Gene3D" id="3.30.450.40">
    <property type="match status" value="1"/>
</dbReference>
<keyword evidence="6" id="KW-1185">Reference proteome</keyword>
<dbReference type="Pfam" id="PF13487">
    <property type="entry name" value="HD_5"/>
    <property type="match status" value="1"/>
</dbReference>
<reference evidence="6" key="1">
    <citation type="journal article" date="2019" name="Int. J. Syst. Evol. Microbiol.">
        <title>The Global Catalogue of Microorganisms (GCM) 10K type strain sequencing project: providing services to taxonomists for standard genome sequencing and annotation.</title>
        <authorList>
            <consortium name="The Broad Institute Genomics Platform"/>
            <consortium name="The Broad Institute Genome Sequencing Center for Infectious Disease"/>
            <person name="Wu L."/>
            <person name="Ma J."/>
        </authorList>
    </citation>
    <scope>NUCLEOTIDE SEQUENCE [LARGE SCALE GENOMIC DNA]</scope>
    <source>
        <strain evidence="6">KCTC 15012</strain>
    </source>
</reference>
<sequence length="1001" mass="107540">MAMRSGPRLGLQISIVLAIAVVVSGLTAAIAASIFLAGSDAARLEAERLFAEVTARLEERVGDQVQDLLDLVGLTAALPVIADPVTGPPLDHPAMPVLLRALAQNEAYYSAVIGFADGSLLQAIAARGDPRLLGPYHAPPETWTMLRAILAPSGEARREVWTFIDRAGAVLAGSERHAPAGMDPRERPWYQQAASGGGPNLTDPYLFSTLPEPGITASAAGPHPGVVFGIHVTLRRVAAFVAEQSISAHGGMVLLDRQRRVVALSPTLTPAGGGMAPLAPLAGLDQPLLAALAPLAADAQVVRLEAGGTEMLASMTDWSDRNGKMLSLGVIAPFSDFTAPISEMQRRVLIVAGLMLAVMVPLSLLAAGRIARTVTALADQARRIEGQDFSAPVAPDSAIREVADLSRAFALMTTTLAHRDRALAATRTRLERLVELALALAAERDPARLLEMVLAGAKELAGADGGTVYRRDGELLRFEIMRNDSLGIEVGGPGEPTPTLAPVPLALSDGRPNHGNLVSHAVLTRRTVAIDDAAADRRFDLSATRAFDQRTGYRSRSLLTVPLVTRDGEAIGALQLINARDESGVVGFGTEVQRVVEALAAQAATALNNHQRLEAQDRLIEAMARTLARALDDRGGGEHCTRVPELAMMLTEAAARTEHGPLAAFTLTAEQWREVRIGAWLHDCGKITTPDFLLDKATRLETVHNRIHEIRTRFELLWRDARIARLEAEAAGTPPAEAEAAFAAETTRLREDFAFVAACNLGTTEMTAERIERLRAIAARTWMRHFDDRLGLSPRELRRLAAVPPPPLPTPEPLLADRPHQVVPRRADDLAFGSETERPPHLYDFGELHCLSVRRGTLTAEERAKVNEHAGQTVALLESLPFPPSLARVPEQAGAHHETLTGNGYPRHLSGPALSVPARILAIADRFEILTATADPDGRPPRLSQAVRALAEAKRRGEIDPDLFDLMLTADIHLRYAERFLPIEQIDSVEIAPLLGAGEEG</sequence>
<dbReference type="PROSITE" id="PS50885">
    <property type="entry name" value="HAMP"/>
    <property type="match status" value="1"/>
</dbReference>
<dbReference type="Proteomes" id="UP001597296">
    <property type="component" value="Unassembled WGS sequence"/>
</dbReference>
<dbReference type="SUPFAM" id="SSF55781">
    <property type="entry name" value="GAF domain-like"/>
    <property type="match status" value="1"/>
</dbReference>
<dbReference type="PANTHER" id="PTHR45228">
    <property type="entry name" value="CYCLIC DI-GMP PHOSPHODIESTERASE TM_0186-RELATED"/>
    <property type="match status" value="1"/>
</dbReference>
<dbReference type="SMART" id="SM00471">
    <property type="entry name" value="HDc"/>
    <property type="match status" value="1"/>
</dbReference>
<accession>A0ABW5CBZ4</accession>
<dbReference type="CDD" id="cd18773">
    <property type="entry name" value="PDC1_HK_sensor"/>
    <property type="match status" value="1"/>
</dbReference>
<dbReference type="SMART" id="SM00065">
    <property type="entry name" value="GAF"/>
    <property type="match status" value="1"/>
</dbReference>
<dbReference type="InterPro" id="IPR003018">
    <property type="entry name" value="GAF"/>
</dbReference>
<organism evidence="5 6">
    <name type="scientific">Phaeospirillum tilakii</name>
    <dbReference type="NCBI Taxonomy" id="741673"/>
    <lineage>
        <taxon>Bacteria</taxon>
        <taxon>Pseudomonadati</taxon>
        <taxon>Pseudomonadota</taxon>
        <taxon>Alphaproteobacteria</taxon>
        <taxon>Rhodospirillales</taxon>
        <taxon>Rhodospirillaceae</taxon>
        <taxon>Phaeospirillum</taxon>
    </lineage>
</organism>
<keyword evidence="2" id="KW-0472">Membrane</keyword>
<gene>
    <name evidence="5" type="ORF">ACFSNB_10510</name>
</gene>
<dbReference type="SMART" id="SM00304">
    <property type="entry name" value="HAMP"/>
    <property type="match status" value="1"/>
</dbReference>
<feature type="transmembrane region" description="Helical" evidence="2">
    <location>
        <begin position="12"/>
        <end position="38"/>
    </location>
</feature>
<evidence type="ECO:0000259" key="4">
    <source>
        <dbReference type="PROSITE" id="PS51832"/>
    </source>
</evidence>
<evidence type="ECO:0000313" key="5">
    <source>
        <dbReference type="EMBL" id="MFD2234236.1"/>
    </source>
</evidence>
<name>A0ABW5CBZ4_9PROT</name>
<dbReference type="RefSeq" id="WP_377316255.1">
    <property type="nucleotide sequence ID" value="NZ_JBHUIY010000018.1"/>
</dbReference>
<protein>
    <submittedName>
        <fullName evidence="5">HD domain-containing phosphohydrolase</fullName>
    </submittedName>
</protein>
<feature type="domain" description="HAMP" evidence="3">
    <location>
        <begin position="368"/>
        <end position="421"/>
    </location>
</feature>
<evidence type="ECO:0000256" key="2">
    <source>
        <dbReference type="SAM" id="Phobius"/>
    </source>
</evidence>
<comment type="caution">
    <text evidence="5">The sequence shown here is derived from an EMBL/GenBank/DDBJ whole genome shotgun (WGS) entry which is preliminary data.</text>
</comment>
<evidence type="ECO:0000313" key="6">
    <source>
        <dbReference type="Proteomes" id="UP001597296"/>
    </source>
</evidence>
<dbReference type="CDD" id="cd00077">
    <property type="entry name" value="HDc"/>
    <property type="match status" value="1"/>
</dbReference>
<dbReference type="Gene3D" id="6.10.340.10">
    <property type="match status" value="1"/>
</dbReference>
<dbReference type="PANTHER" id="PTHR45228:SF5">
    <property type="entry name" value="CYCLIC DI-GMP PHOSPHODIESTERASE VC_1348-RELATED"/>
    <property type="match status" value="1"/>
</dbReference>
<feature type="transmembrane region" description="Helical" evidence="2">
    <location>
        <begin position="348"/>
        <end position="367"/>
    </location>
</feature>
<dbReference type="InterPro" id="IPR052020">
    <property type="entry name" value="Cyclic_di-GMP/3'3'-cGAMP_PDE"/>
</dbReference>
<dbReference type="SUPFAM" id="SSF103190">
    <property type="entry name" value="Sensory domain-like"/>
    <property type="match status" value="1"/>
</dbReference>
<dbReference type="Pfam" id="PF01590">
    <property type="entry name" value="GAF"/>
    <property type="match status" value="1"/>
</dbReference>
<dbReference type="InterPro" id="IPR037522">
    <property type="entry name" value="HD_GYP_dom"/>
</dbReference>
<dbReference type="SUPFAM" id="SSF109604">
    <property type="entry name" value="HD-domain/PDEase-like"/>
    <property type="match status" value="2"/>
</dbReference>
<keyword evidence="2" id="KW-1133">Transmembrane helix</keyword>
<feature type="compositionally biased region" description="Basic and acidic residues" evidence="1">
    <location>
        <begin position="175"/>
        <end position="188"/>
    </location>
</feature>
<evidence type="ECO:0000259" key="3">
    <source>
        <dbReference type="PROSITE" id="PS50885"/>
    </source>
</evidence>
<feature type="domain" description="HD-GYP" evidence="4">
    <location>
        <begin position="771"/>
        <end position="983"/>
    </location>
</feature>
<keyword evidence="2" id="KW-0812">Transmembrane</keyword>
<evidence type="ECO:0000256" key="1">
    <source>
        <dbReference type="SAM" id="MobiDB-lite"/>
    </source>
</evidence>
<proteinExistence type="predicted"/>
<dbReference type="Gene3D" id="1.10.3210.10">
    <property type="entry name" value="Hypothetical protein af1432"/>
    <property type="match status" value="2"/>
</dbReference>
<dbReference type="InterPro" id="IPR029151">
    <property type="entry name" value="Sensor-like_sf"/>
</dbReference>
<dbReference type="InterPro" id="IPR029016">
    <property type="entry name" value="GAF-like_dom_sf"/>
</dbReference>
<dbReference type="Gene3D" id="3.30.450.20">
    <property type="entry name" value="PAS domain"/>
    <property type="match status" value="2"/>
</dbReference>